<dbReference type="PANTHER" id="PTHR10569:SF2">
    <property type="entry name" value="GLYCOGEN DEBRANCHING ENZYME"/>
    <property type="match status" value="1"/>
</dbReference>
<keyword evidence="3" id="KW-1185">Reference proteome</keyword>
<dbReference type="GO" id="GO:0005980">
    <property type="term" value="P:glycogen catabolic process"/>
    <property type="evidence" value="ECO:0007669"/>
    <property type="project" value="InterPro"/>
</dbReference>
<reference evidence="2 3" key="1">
    <citation type="journal article" date="2014" name="Genome Biol. Evol.">
        <title>The genome of the myxosporean Thelohanellus kitauei shows adaptations to nutrient acquisition within its fish host.</title>
        <authorList>
            <person name="Yang Y."/>
            <person name="Xiong J."/>
            <person name="Zhou Z."/>
            <person name="Huo F."/>
            <person name="Miao W."/>
            <person name="Ran C."/>
            <person name="Liu Y."/>
            <person name="Zhang J."/>
            <person name="Feng J."/>
            <person name="Wang M."/>
            <person name="Wang M."/>
            <person name="Wang L."/>
            <person name="Yao B."/>
        </authorList>
    </citation>
    <scope>NUCLEOTIDE SEQUENCE [LARGE SCALE GENOMIC DNA]</scope>
    <source>
        <strain evidence="2">Wuqing</strain>
    </source>
</reference>
<feature type="domain" description="Glycogen debranching enzyme central" evidence="1">
    <location>
        <begin position="10"/>
        <end position="164"/>
    </location>
</feature>
<dbReference type="AlphaFoldDB" id="A0A0C2M3A6"/>
<organism evidence="2 3">
    <name type="scientific">Thelohanellus kitauei</name>
    <name type="common">Myxosporean</name>
    <dbReference type="NCBI Taxonomy" id="669202"/>
    <lineage>
        <taxon>Eukaryota</taxon>
        <taxon>Metazoa</taxon>
        <taxon>Cnidaria</taxon>
        <taxon>Myxozoa</taxon>
        <taxon>Myxosporea</taxon>
        <taxon>Bivalvulida</taxon>
        <taxon>Platysporina</taxon>
        <taxon>Myxobolidae</taxon>
        <taxon>Thelohanellus</taxon>
    </lineage>
</organism>
<dbReference type="Pfam" id="PF14702">
    <property type="entry name" value="hGDE_central"/>
    <property type="match status" value="1"/>
</dbReference>
<dbReference type="Proteomes" id="UP000031668">
    <property type="component" value="Unassembled WGS sequence"/>
</dbReference>
<evidence type="ECO:0000259" key="1">
    <source>
        <dbReference type="Pfam" id="PF14702"/>
    </source>
</evidence>
<dbReference type="GO" id="GO:0004134">
    <property type="term" value="F:4-alpha-glucanotransferase activity"/>
    <property type="evidence" value="ECO:0007669"/>
    <property type="project" value="InterPro"/>
</dbReference>
<protein>
    <submittedName>
        <fullName evidence="2">Glycogen debranching enzyme</fullName>
    </submittedName>
</protein>
<accession>A0A0C2M3A6</accession>
<comment type="caution">
    <text evidence="2">The sequence shown here is derived from an EMBL/GenBank/DDBJ whole genome shotgun (WGS) entry which is preliminary data.</text>
</comment>
<dbReference type="InterPro" id="IPR032788">
    <property type="entry name" value="AGL_central"/>
</dbReference>
<name>A0A0C2M3A6_THEKT</name>
<dbReference type="InterPro" id="IPR010401">
    <property type="entry name" value="AGL/Gdb1"/>
</dbReference>
<sequence>MIKFFLLNFKIYIDQLTPTIVSVTRFNPEKAESYVMISNHVFYHTEQNLLKISSVDQAIDKPCGTDWQYPAVYIPGLIEEIFLEAFMYQIDGEDVTQNNSFICGSRSYKVKMNRHLKINDSKMVTHSIINEHDITNMKTQIGLSNFPPGSIIIFKITLHETHKNNIKNIRYLTYDDLFPHKICQTLQI</sequence>
<dbReference type="PANTHER" id="PTHR10569">
    <property type="entry name" value="GLYCOGEN DEBRANCHING ENZYME"/>
    <property type="match status" value="1"/>
</dbReference>
<gene>
    <name evidence="2" type="ORF">RF11_10480</name>
</gene>
<proteinExistence type="predicted"/>
<dbReference type="GO" id="GO:0004135">
    <property type="term" value="F:amylo-alpha-1,6-glucosidase activity"/>
    <property type="evidence" value="ECO:0007669"/>
    <property type="project" value="InterPro"/>
</dbReference>
<dbReference type="EMBL" id="JWZT01005334">
    <property type="protein sequence ID" value="KII61520.1"/>
    <property type="molecule type" value="Genomic_DNA"/>
</dbReference>
<evidence type="ECO:0000313" key="3">
    <source>
        <dbReference type="Proteomes" id="UP000031668"/>
    </source>
</evidence>
<evidence type="ECO:0000313" key="2">
    <source>
        <dbReference type="EMBL" id="KII61520.1"/>
    </source>
</evidence>